<dbReference type="SMART" id="SM00316">
    <property type="entry name" value="S1"/>
    <property type="match status" value="1"/>
</dbReference>
<dbReference type="PROSITE" id="PS50126">
    <property type="entry name" value="S1"/>
    <property type="match status" value="1"/>
</dbReference>
<dbReference type="Gene3D" id="1.10.3500.10">
    <property type="entry name" value="Tex N-terminal region-like"/>
    <property type="match status" value="1"/>
</dbReference>
<dbReference type="Pfam" id="PF14639">
    <property type="entry name" value="YqgF"/>
    <property type="match status" value="1"/>
</dbReference>
<dbReference type="CDD" id="cd00164">
    <property type="entry name" value="S1_like"/>
    <property type="match status" value="1"/>
</dbReference>
<dbReference type="InterPro" id="IPR028231">
    <property type="entry name" value="Spt6_YqgF"/>
</dbReference>
<dbReference type="CDD" id="cd09928">
    <property type="entry name" value="SH2_Cterm_SPT6_like"/>
    <property type="match status" value="1"/>
</dbReference>
<dbReference type="Pfam" id="PF14635">
    <property type="entry name" value="HHH_7"/>
    <property type="match status" value="1"/>
</dbReference>
<feature type="region of interest" description="Disordered" evidence="6">
    <location>
        <begin position="1"/>
        <end position="103"/>
    </location>
</feature>
<proteinExistence type="inferred from homology"/>
<evidence type="ECO:0000256" key="5">
    <source>
        <dbReference type="PIRNR" id="PIRNR036947"/>
    </source>
</evidence>
<feature type="compositionally biased region" description="Basic and acidic residues" evidence="6">
    <location>
        <begin position="496"/>
        <end position="509"/>
    </location>
</feature>
<comment type="caution">
    <text evidence="8">The sequence shown here is derived from an EMBL/GenBank/DDBJ whole genome shotgun (WGS) entry which is preliminary data.</text>
</comment>
<evidence type="ECO:0000256" key="1">
    <source>
        <dbReference type="ARBA" id="ARBA00004123"/>
    </source>
</evidence>
<evidence type="ECO:0000256" key="3">
    <source>
        <dbReference type="ARBA" id="ARBA00023163"/>
    </source>
</evidence>
<feature type="compositionally biased region" description="Acidic residues" evidence="6">
    <location>
        <begin position="127"/>
        <end position="137"/>
    </location>
</feature>
<feature type="compositionally biased region" description="Acidic residues" evidence="6">
    <location>
        <begin position="29"/>
        <end position="82"/>
    </location>
</feature>
<accession>A0ABP0FH35</accession>
<dbReference type="PANTHER" id="PTHR10145:SF6">
    <property type="entry name" value="TRANSCRIPTION ELONGATION FACTOR SPT6"/>
    <property type="match status" value="1"/>
</dbReference>
<name>A0ABP0FH35_CLALP</name>
<dbReference type="SMART" id="SM00732">
    <property type="entry name" value="YqgFc"/>
    <property type="match status" value="1"/>
</dbReference>
<dbReference type="InterPro" id="IPR003029">
    <property type="entry name" value="S1_domain"/>
</dbReference>
<gene>
    <name evidence="8" type="ORF">CVLEPA_LOCUS9226</name>
</gene>
<feature type="compositionally biased region" description="Polar residues" evidence="6">
    <location>
        <begin position="1581"/>
        <end position="1594"/>
    </location>
</feature>
<dbReference type="PIRSF" id="PIRSF036947">
    <property type="entry name" value="Spt6"/>
    <property type="match status" value="1"/>
</dbReference>
<dbReference type="Pfam" id="PF00575">
    <property type="entry name" value="S1"/>
    <property type="match status" value="1"/>
</dbReference>
<dbReference type="InterPro" id="IPR035420">
    <property type="entry name" value="Spt6_SH2"/>
</dbReference>
<dbReference type="InterPro" id="IPR012337">
    <property type="entry name" value="RNaseH-like_sf"/>
</dbReference>
<feature type="region of interest" description="Disordered" evidence="6">
    <location>
        <begin position="494"/>
        <end position="516"/>
    </location>
</feature>
<evidence type="ECO:0000256" key="4">
    <source>
        <dbReference type="ARBA" id="ARBA00023242"/>
    </source>
</evidence>
<feature type="domain" description="S1 motif" evidence="7">
    <location>
        <begin position="1223"/>
        <end position="1278"/>
    </location>
</feature>
<dbReference type="InterPro" id="IPR023323">
    <property type="entry name" value="Tex-like_dom_sf"/>
</dbReference>
<comment type="function">
    <text evidence="5">Histone H3-H4 chaperone that plays a role in maintenance of chromatin structure during RNA polymerase II transcription elongation.</text>
</comment>
<dbReference type="InterPro" id="IPR023319">
    <property type="entry name" value="Tex-like_HTH_dom_sf"/>
</dbReference>
<dbReference type="SUPFAM" id="SSF50249">
    <property type="entry name" value="Nucleic acid-binding proteins"/>
    <property type="match status" value="1"/>
</dbReference>
<dbReference type="InterPro" id="IPR028088">
    <property type="entry name" value="Spt6_HTH_DNA-bd_dom"/>
</dbReference>
<reference evidence="8 9" key="1">
    <citation type="submission" date="2024-02" db="EMBL/GenBank/DDBJ databases">
        <authorList>
            <person name="Daric V."/>
            <person name="Darras S."/>
        </authorList>
    </citation>
    <scope>NUCLEOTIDE SEQUENCE [LARGE SCALE GENOMIC DNA]</scope>
</reference>
<dbReference type="InterPro" id="IPR042066">
    <property type="entry name" value="Spt6_death-like"/>
</dbReference>
<dbReference type="Pfam" id="PF14633">
    <property type="entry name" value="SH2_2"/>
    <property type="match status" value="1"/>
</dbReference>
<dbReference type="SUPFAM" id="SSF53098">
    <property type="entry name" value="Ribonuclease H-like"/>
    <property type="match status" value="1"/>
</dbReference>
<dbReference type="InterPro" id="IPR017072">
    <property type="entry name" value="TF_Spt6"/>
</dbReference>
<dbReference type="SUPFAM" id="SSF47781">
    <property type="entry name" value="RuvA domain 2-like"/>
    <property type="match status" value="1"/>
</dbReference>
<dbReference type="Gene3D" id="1.10.10.650">
    <property type="entry name" value="RuvA domain 2-like"/>
    <property type="match status" value="1"/>
</dbReference>
<evidence type="ECO:0000256" key="2">
    <source>
        <dbReference type="ARBA" id="ARBA00009253"/>
    </source>
</evidence>
<comment type="similarity">
    <text evidence="2 5">Belongs to the SPT6 family.</text>
</comment>
<dbReference type="EMBL" id="CAWYQH010000057">
    <property type="protein sequence ID" value="CAK8678954.1"/>
    <property type="molecule type" value="Genomic_DNA"/>
</dbReference>
<evidence type="ECO:0000259" key="7">
    <source>
        <dbReference type="PROSITE" id="PS50126"/>
    </source>
</evidence>
<organism evidence="8 9">
    <name type="scientific">Clavelina lepadiformis</name>
    <name type="common">Light-bulb sea squirt</name>
    <name type="synonym">Ascidia lepadiformis</name>
    <dbReference type="NCBI Taxonomy" id="159417"/>
    <lineage>
        <taxon>Eukaryota</taxon>
        <taxon>Metazoa</taxon>
        <taxon>Chordata</taxon>
        <taxon>Tunicata</taxon>
        <taxon>Ascidiacea</taxon>
        <taxon>Aplousobranchia</taxon>
        <taxon>Clavelinidae</taxon>
        <taxon>Clavelina</taxon>
    </lineage>
</organism>
<dbReference type="Gene3D" id="3.30.420.140">
    <property type="entry name" value="YqgF/RNase H-like domain"/>
    <property type="match status" value="1"/>
</dbReference>
<protein>
    <recommendedName>
        <fullName evidence="7">S1 motif domain-containing protein</fullName>
    </recommendedName>
</protein>
<dbReference type="InterPro" id="IPR035019">
    <property type="entry name" value="Spt6_SH2_N"/>
</dbReference>
<keyword evidence="3 5" id="KW-0804">Transcription</keyword>
<feature type="region of interest" description="Disordered" evidence="6">
    <location>
        <begin position="1516"/>
        <end position="1668"/>
    </location>
</feature>
<feature type="compositionally biased region" description="Acidic residues" evidence="6">
    <location>
        <begin position="1"/>
        <end position="17"/>
    </location>
</feature>
<dbReference type="Proteomes" id="UP001642483">
    <property type="component" value="Unassembled WGS sequence"/>
</dbReference>
<dbReference type="Gene3D" id="1.10.10.2740">
    <property type="entry name" value="Spt6, Death-like domain"/>
    <property type="match status" value="1"/>
</dbReference>
<evidence type="ECO:0000313" key="8">
    <source>
        <dbReference type="EMBL" id="CAK8678954.1"/>
    </source>
</evidence>
<sequence length="1668" mass="191141">MSDYMDQEAEESSDEDFQISKQKAVYHDSEDEDDEEKLLEKEVDEEGNIAGLVDDEEEDVEEDDEDDGSVDSTEDEIADSDGEEKPARKKRKHDLRLEDDDFDLIEENLGVKLKKRKKFSRLRTGSSDEEQSDEETEGRDAIRNELFHDDDDSAPVAQAEPEVPIIGDDDEEVSEESDVDDFIVDDNGDPISRPQKGQKRRSKGDSALQSAQDIFGIDFDYDDIAKYGEEYDEGDEVDEDSYYDEQMDDELLDETGSIISRRAKKKSKKKKKKTIFDFMEPETLERGFYTDMDAHIRSTDIPERFQLRAIPLKPAEDTELELEAEWIYKYCFLESAISKQDMVDEIGANFSSSALSSLNRKTPSCVAKIQDTLNFMRNELFEPPFIAFYRKEYVEPELNIHDLFKIYHWDEKWTQLNNRKANLTRLLQKMQTFQYEQISADPDKPLGDNVRALTDADIERIQGVQTMEELKDVYGHFLLHYGRDIPKMQNALRIQRQRERSEDADKEPRTQASDLKQASRRDMYTVCLNAGLGGVANKFGLTPEQFGENLRDNYQRHETEQYPAEPLDLAEDFLCPQFSTKEGVLEGARYMVAMQLAREPLVRQCVRQTFMERAKISARPTKKGKKEIDEQHPCFRHKWLCNKPVKDLSGPQFLHIQNAETEGLLTVEIHIDMKDTMTGQTYFEEIKQLYYRDEFSHLVQEWNNQRSQVIEFMLEKILYKEMTKEIKALLCNESKDGIKEQCALKLRSHLSVAPYQSEEHEYDEDDGPRIGTVVLAISYSDDRDTATFAAVVSGSGELQARLRLPCIKFRRNSPNPDEAQRKQTDLDTLKKFILKHKPHIIVIGIEDRFAITLQEDVQKCVKELEQEEMLPNTAVELIDNELALVYAATARAQSDFRDFPAELRQAISLARRMLDPMLEFSQLCTSEQDLLCLKLHPLQDQINKDELLQALVEEFVFRANEVGVDVNQAIFHPHSATIVQFVCGLGPRKAAHLLKVLKQKNGRLENRSNLVTVCKLGPKIFINCAGFIKIDTKSIMEDSTEAYIEILDGLRVHPETYEWARKMAVDALEYDESAEDANPSSALGEILESPERLKDLDLDAFAEELERQGYGNKGITLYDIRNELNCRYKDFRNSYRPPTSEERFEMVTKEILSNFREGKLITCRVVGIAHRRPKSEQLDQAEPHKDEETGMWSCSFCKQGGFSELSEVWSHLDTGECLGKAVGVRIRLENGISGFIPTDKLSDKPVDNPEDRVKVGMTIHCRVTKIDIERFQVDVTSRGSDLRDDAGMWKQQLDTYYDYEKELKEKHKSENADKNANRITYIKRVIAHPSFHNIDYKAAEKMMSELDQGDAIIRPSSKGSDHLTATWKVADSVCAHIDIKEEKKENAFSLGKSLWIGNEEFEDLDEIMARYIQPMAANARDLVSHKNYRDVSGKKEVLEDLLKQAKKGTPSRIPYFMTASRTLPGKFLLSYMPRTRSKHEYVTVTVDGYRYRGQTFTTLNQFFKWFKEHFRDPIPAHLVPTRTPGSATESSHHGNTPKQKTPSSRTPRTPKTTPMQTPQGQVGYPYTPNTAYTPGSVYGRSDTTPHGGTFSQKSMGPPSNMVPRRTPKAKSVASEWGKAAQDWAKTHTQKSPRMTPTTPKGPRTPAGSYKGTPRTPQARTPRGQRTPY</sequence>
<dbReference type="PANTHER" id="PTHR10145">
    <property type="entry name" value="TRANSCRIPTION ELONGATION FACTOR SPT6"/>
    <property type="match status" value="1"/>
</dbReference>
<dbReference type="Gene3D" id="1.10.150.850">
    <property type="entry name" value="Spt6, helix-hairpin-helix domain"/>
    <property type="match status" value="1"/>
</dbReference>
<dbReference type="CDD" id="cd09918">
    <property type="entry name" value="SH2_Nterm_SPT6_like"/>
    <property type="match status" value="1"/>
</dbReference>
<dbReference type="InterPro" id="IPR010994">
    <property type="entry name" value="RuvA_2-like"/>
</dbReference>
<evidence type="ECO:0000313" key="9">
    <source>
        <dbReference type="Proteomes" id="UP001642483"/>
    </source>
</evidence>
<dbReference type="InterPro" id="IPR036860">
    <property type="entry name" value="SH2_dom_sf"/>
</dbReference>
<dbReference type="Gene3D" id="3.30.505.10">
    <property type="entry name" value="SH2 domain"/>
    <property type="match status" value="2"/>
</dbReference>
<dbReference type="SUPFAM" id="SSF55550">
    <property type="entry name" value="SH2 domain"/>
    <property type="match status" value="1"/>
</dbReference>
<dbReference type="InterPro" id="IPR032706">
    <property type="entry name" value="Spt6_HHH"/>
</dbReference>
<feature type="compositionally biased region" description="Low complexity" evidence="6">
    <location>
        <begin position="1539"/>
        <end position="1558"/>
    </location>
</feature>
<feature type="compositionally biased region" description="Acidic residues" evidence="6">
    <location>
        <begin position="167"/>
        <end position="188"/>
    </location>
</feature>
<keyword evidence="9" id="KW-1185">Reference proteome</keyword>
<keyword evidence="4 5" id="KW-0539">Nucleus</keyword>
<feature type="region of interest" description="Disordered" evidence="6">
    <location>
        <begin position="118"/>
        <end position="208"/>
    </location>
</feature>
<feature type="compositionally biased region" description="Polar residues" evidence="6">
    <location>
        <begin position="1629"/>
        <end position="1638"/>
    </location>
</feature>
<feature type="compositionally biased region" description="Basic and acidic residues" evidence="6">
    <location>
        <begin position="138"/>
        <end position="147"/>
    </location>
</feature>
<dbReference type="InterPro" id="IPR037027">
    <property type="entry name" value="YqgF/RNaseH-like_dom_sf"/>
</dbReference>
<dbReference type="SUPFAM" id="SSF158832">
    <property type="entry name" value="Tex N-terminal region-like"/>
    <property type="match status" value="1"/>
</dbReference>
<dbReference type="InterPro" id="IPR012340">
    <property type="entry name" value="NA-bd_OB-fold"/>
</dbReference>
<comment type="subcellular location">
    <subcellularLocation>
        <location evidence="1 5">Nucleus</location>
    </subcellularLocation>
</comment>
<dbReference type="InterPro" id="IPR006641">
    <property type="entry name" value="YqgF/RNaseH-like_dom"/>
</dbReference>
<evidence type="ECO:0000256" key="6">
    <source>
        <dbReference type="SAM" id="MobiDB-lite"/>
    </source>
</evidence>
<dbReference type="Pfam" id="PF14641">
    <property type="entry name" value="HTH_44"/>
    <property type="match status" value="1"/>
</dbReference>
<dbReference type="Gene3D" id="2.40.50.140">
    <property type="entry name" value="Nucleic acid-binding proteins"/>
    <property type="match status" value="1"/>
</dbReference>
<dbReference type="InterPro" id="IPR055179">
    <property type="entry name" value="Tex-like_central_region"/>
</dbReference>
<dbReference type="Pfam" id="PF22706">
    <property type="entry name" value="Tex_central_region"/>
    <property type="match status" value="1"/>
</dbReference>
<dbReference type="InterPro" id="IPR035018">
    <property type="entry name" value="Spt6_SH2_C"/>
</dbReference>
<feature type="compositionally biased region" description="Polar residues" evidence="6">
    <location>
        <begin position="1523"/>
        <end position="1538"/>
    </location>
</feature>